<dbReference type="RefSeq" id="XP_005707502.1">
    <property type="nucleotide sequence ID" value="XM_005707445.1"/>
</dbReference>
<evidence type="ECO:0000256" key="3">
    <source>
        <dbReference type="ARBA" id="ARBA00022555"/>
    </source>
</evidence>
<sequence>MTSDSRLQGVLDFCSLHLSNTRNKAHKEFLWKELTSCNIVSDHDPLLGSGDSRAVQYWFEQAGEQDKNHLLQSVNKHLSNKTYLVGERLTVADIAMYVSLYSLFEQKWSESQRLLFADALRWFDLLQNSLPIGQKWEKIDIDFTVSEEKLHQLLDNKLRIETEKPKEEAVVAHKKNKDKLEKAKSATNTKGGSEEKNDEPLKEEAEEDVSRLDIRVGKILSAKRHPDADTLYIEEIDVGEASPRTVCSGLVKFIPDPEQLLGYCIVLCNLKPVNMRGVKSEAMILCATSKDGTTVELVKPPEDVPTGERVTFPGHDGVADSVLNPKKKIFEKVQPYFATNEECIAVWKDIPFTTSQGPCKVASIRGGTIR</sequence>
<keyword evidence="2" id="KW-0963">Cytoplasm</keyword>
<dbReference type="CDD" id="cd02799">
    <property type="entry name" value="tRNA_bind_EMAP-II_like"/>
    <property type="match status" value="1"/>
</dbReference>
<dbReference type="FunFam" id="2.40.50.140:FF:000047">
    <property type="entry name" value="tyrosine--tRNA ligase, cytoplasmic isoform X2"/>
    <property type="match status" value="1"/>
</dbReference>
<dbReference type="AlphaFoldDB" id="M2XLD7"/>
<dbReference type="eggNOG" id="KOG2241">
    <property type="taxonomic scope" value="Eukaryota"/>
</dbReference>
<dbReference type="Pfam" id="PF21972">
    <property type="entry name" value="Arc1p_N_like"/>
    <property type="match status" value="1"/>
</dbReference>
<dbReference type="GO" id="GO:0006412">
    <property type="term" value="P:translation"/>
    <property type="evidence" value="ECO:0007669"/>
    <property type="project" value="UniProtKB-KW"/>
</dbReference>
<dbReference type="SUPFAM" id="SSF50249">
    <property type="entry name" value="Nucleic acid-binding proteins"/>
    <property type="match status" value="1"/>
</dbReference>
<evidence type="ECO:0000259" key="8">
    <source>
        <dbReference type="PROSITE" id="PS50886"/>
    </source>
</evidence>
<dbReference type="InterPro" id="IPR002547">
    <property type="entry name" value="tRNA-bd_dom"/>
</dbReference>
<evidence type="ECO:0000256" key="4">
    <source>
        <dbReference type="ARBA" id="ARBA00022884"/>
    </source>
</evidence>
<comment type="subcellular location">
    <subcellularLocation>
        <location evidence="1">Cytoplasm</location>
    </subcellularLocation>
</comment>
<gene>
    <name evidence="9" type="ORF">Gasu_17440</name>
</gene>
<dbReference type="InterPro" id="IPR036282">
    <property type="entry name" value="Glutathione-S-Trfase_C_sf"/>
</dbReference>
<evidence type="ECO:0000256" key="1">
    <source>
        <dbReference type="ARBA" id="ARBA00004496"/>
    </source>
</evidence>
<dbReference type="InterPro" id="IPR012340">
    <property type="entry name" value="NA-bd_OB-fold"/>
</dbReference>
<proteinExistence type="predicted"/>
<keyword evidence="9" id="KW-0436">Ligase</keyword>
<accession>M2XLD7</accession>
<dbReference type="InterPro" id="IPR053836">
    <property type="entry name" value="Arc1-like_N"/>
</dbReference>
<dbReference type="PROSITE" id="PS50886">
    <property type="entry name" value="TRBD"/>
    <property type="match status" value="1"/>
</dbReference>
<dbReference type="Pfam" id="PF01588">
    <property type="entry name" value="tRNA_bind"/>
    <property type="match status" value="1"/>
</dbReference>
<evidence type="ECO:0000256" key="5">
    <source>
        <dbReference type="ARBA" id="ARBA00022917"/>
    </source>
</evidence>
<dbReference type="PANTHER" id="PTHR11586">
    <property type="entry name" value="TRNA-AMINOACYLATION COFACTOR ARC1 FAMILY MEMBER"/>
    <property type="match status" value="1"/>
</dbReference>
<dbReference type="CDD" id="cd10289">
    <property type="entry name" value="GST_C_AaRS_like"/>
    <property type="match status" value="1"/>
</dbReference>
<dbReference type="Proteomes" id="UP000030680">
    <property type="component" value="Unassembled WGS sequence"/>
</dbReference>
<dbReference type="Gene3D" id="1.20.1050.10">
    <property type="match status" value="1"/>
</dbReference>
<dbReference type="OrthoDB" id="19141at2759"/>
<reference evidence="10" key="1">
    <citation type="journal article" date="2013" name="Science">
        <title>Gene transfer from bacteria and archaea facilitated evolution of an extremophilic eukaryote.</title>
        <authorList>
            <person name="Schonknecht G."/>
            <person name="Chen W.H."/>
            <person name="Ternes C.M."/>
            <person name="Barbier G.G."/>
            <person name="Shrestha R.P."/>
            <person name="Stanke M."/>
            <person name="Brautigam A."/>
            <person name="Baker B.J."/>
            <person name="Banfield J.F."/>
            <person name="Garavito R.M."/>
            <person name="Carr K."/>
            <person name="Wilkerson C."/>
            <person name="Rensing S.A."/>
            <person name="Gagneul D."/>
            <person name="Dickenson N.E."/>
            <person name="Oesterhelt C."/>
            <person name="Lercher M.J."/>
            <person name="Weber A.P."/>
        </authorList>
    </citation>
    <scope>NUCLEOTIDE SEQUENCE [LARGE SCALE GENOMIC DNA]</scope>
    <source>
        <strain evidence="10">074W</strain>
    </source>
</reference>
<dbReference type="GO" id="GO:0016874">
    <property type="term" value="F:ligase activity"/>
    <property type="evidence" value="ECO:0007669"/>
    <property type="project" value="UniProtKB-KW"/>
</dbReference>
<evidence type="ECO:0000256" key="7">
    <source>
        <dbReference type="SAM" id="MobiDB-lite"/>
    </source>
</evidence>
<evidence type="ECO:0000313" key="10">
    <source>
        <dbReference type="Proteomes" id="UP000030680"/>
    </source>
</evidence>
<feature type="region of interest" description="Disordered" evidence="7">
    <location>
        <begin position="169"/>
        <end position="206"/>
    </location>
</feature>
<dbReference type="GO" id="GO:0000049">
    <property type="term" value="F:tRNA binding"/>
    <property type="evidence" value="ECO:0007669"/>
    <property type="project" value="UniProtKB-UniRule"/>
</dbReference>
<dbReference type="PANTHER" id="PTHR11586:SF33">
    <property type="entry name" value="AMINOACYL TRNA SYNTHASE COMPLEX-INTERACTING MULTIFUNCTIONAL PROTEIN 1"/>
    <property type="match status" value="1"/>
</dbReference>
<dbReference type="SUPFAM" id="SSF47616">
    <property type="entry name" value="GST C-terminal domain-like"/>
    <property type="match status" value="1"/>
</dbReference>
<keyword evidence="5" id="KW-0648">Protein biosynthesis</keyword>
<dbReference type="GO" id="GO:0005737">
    <property type="term" value="C:cytoplasm"/>
    <property type="evidence" value="ECO:0007669"/>
    <property type="project" value="UniProtKB-SubCell"/>
</dbReference>
<feature type="domain" description="TRNA-binding" evidence="8">
    <location>
        <begin position="208"/>
        <end position="311"/>
    </location>
</feature>
<evidence type="ECO:0000256" key="2">
    <source>
        <dbReference type="ARBA" id="ARBA00022490"/>
    </source>
</evidence>
<dbReference type="Gene3D" id="2.40.50.140">
    <property type="entry name" value="Nucleic acid-binding proteins"/>
    <property type="match status" value="1"/>
</dbReference>
<dbReference type="OMA" id="LMRWFDH"/>
<dbReference type="KEGG" id="gsl:Gasu_17440"/>
<dbReference type="GeneID" id="17089671"/>
<dbReference type="EMBL" id="KB454495">
    <property type="protein sequence ID" value="EME30982.1"/>
    <property type="molecule type" value="Genomic_DNA"/>
</dbReference>
<organism evidence="9 10">
    <name type="scientific">Galdieria sulphuraria</name>
    <name type="common">Red alga</name>
    <dbReference type="NCBI Taxonomy" id="130081"/>
    <lineage>
        <taxon>Eukaryota</taxon>
        <taxon>Rhodophyta</taxon>
        <taxon>Bangiophyceae</taxon>
        <taxon>Galdieriales</taxon>
        <taxon>Galdieriaceae</taxon>
        <taxon>Galdieria</taxon>
    </lineage>
</organism>
<evidence type="ECO:0000256" key="6">
    <source>
        <dbReference type="PROSITE-ProRule" id="PRU00209"/>
    </source>
</evidence>
<dbReference type="GO" id="GO:0032991">
    <property type="term" value="C:protein-containing complex"/>
    <property type="evidence" value="ECO:0007669"/>
    <property type="project" value="UniProtKB-ARBA"/>
</dbReference>
<name>M2XLD7_GALSU</name>
<keyword evidence="4 6" id="KW-0694">RNA-binding</keyword>
<keyword evidence="3 6" id="KW-0820">tRNA-binding</keyword>
<dbReference type="InterPro" id="IPR051270">
    <property type="entry name" value="Tyrosine-tRNA_ligase_regulator"/>
</dbReference>
<keyword evidence="10" id="KW-1185">Reference proteome</keyword>
<dbReference type="STRING" id="130081.M2XLD7"/>
<protein>
    <submittedName>
        <fullName evidence="9">Methionine--tRNA ligase-like protein</fullName>
    </submittedName>
</protein>
<dbReference type="Gramene" id="EME30982">
    <property type="protein sequence ID" value="EME30982"/>
    <property type="gene ID" value="Gasu_17440"/>
</dbReference>
<feature type="compositionally biased region" description="Basic and acidic residues" evidence="7">
    <location>
        <begin position="192"/>
        <end position="206"/>
    </location>
</feature>
<evidence type="ECO:0000313" key="9">
    <source>
        <dbReference type="EMBL" id="EME30982.1"/>
    </source>
</evidence>